<dbReference type="Pfam" id="PF00171">
    <property type="entry name" value="Aldedh"/>
    <property type="match status" value="1"/>
</dbReference>
<evidence type="ECO:0000256" key="6">
    <source>
        <dbReference type="RuleBase" id="RU003345"/>
    </source>
</evidence>
<dbReference type="InterPro" id="IPR016163">
    <property type="entry name" value="Ald_DH_C"/>
</dbReference>
<comment type="similarity">
    <text evidence="1 6">Belongs to the aldehyde dehydrogenase family.</text>
</comment>
<reference evidence="9" key="1">
    <citation type="journal article" date="2021" name="Nat. Commun.">
        <title>Genetic determinants of endophytism in the Arabidopsis root mycobiome.</title>
        <authorList>
            <person name="Mesny F."/>
            <person name="Miyauchi S."/>
            <person name="Thiergart T."/>
            <person name="Pickel B."/>
            <person name="Atanasova L."/>
            <person name="Karlsson M."/>
            <person name="Huettel B."/>
            <person name="Barry K.W."/>
            <person name="Haridas S."/>
            <person name="Chen C."/>
            <person name="Bauer D."/>
            <person name="Andreopoulos W."/>
            <person name="Pangilinan J."/>
            <person name="LaButti K."/>
            <person name="Riley R."/>
            <person name="Lipzen A."/>
            <person name="Clum A."/>
            <person name="Drula E."/>
            <person name="Henrissat B."/>
            <person name="Kohler A."/>
            <person name="Grigoriev I.V."/>
            <person name="Martin F.M."/>
            <person name="Hacquard S."/>
        </authorList>
    </citation>
    <scope>NUCLEOTIDE SEQUENCE</scope>
    <source>
        <strain evidence="9">MPI-CAGE-AT-0016</strain>
    </source>
</reference>
<evidence type="ECO:0000256" key="5">
    <source>
        <dbReference type="PROSITE-ProRule" id="PRU10007"/>
    </source>
</evidence>
<protein>
    <recommendedName>
        <fullName evidence="3">aldehyde dehydrogenase (NAD(+))</fullName>
        <ecNumber evidence="3">1.2.1.3</ecNumber>
    </recommendedName>
</protein>
<evidence type="ECO:0000256" key="4">
    <source>
        <dbReference type="ARBA" id="ARBA00049194"/>
    </source>
</evidence>
<dbReference type="SUPFAM" id="SSF53720">
    <property type="entry name" value="ALDH-like"/>
    <property type="match status" value="1"/>
</dbReference>
<feature type="transmembrane region" description="Helical" evidence="7">
    <location>
        <begin position="12"/>
        <end position="41"/>
    </location>
</feature>
<dbReference type="InterPro" id="IPR016160">
    <property type="entry name" value="Ald_DH_CS_CYS"/>
</dbReference>
<dbReference type="FunFam" id="3.40.309.10:FF:000024">
    <property type="entry name" value="Betaine aldehyde dehydrogenase"/>
    <property type="match status" value="1"/>
</dbReference>
<evidence type="ECO:0000256" key="2">
    <source>
        <dbReference type="ARBA" id="ARBA00023002"/>
    </source>
</evidence>
<dbReference type="InterPro" id="IPR016162">
    <property type="entry name" value="Ald_DH_N"/>
</dbReference>
<gene>
    <name evidence="9" type="ORF">B0T11DRAFT_284544</name>
</gene>
<accession>A0A8K0X366</accession>
<keyword evidence="7" id="KW-0472">Membrane</keyword>
<evidence type="ECO:0000259" key="8">
    <source>
        <dbReference type="Pfam" id="PF00171"/>
    </source>
</evidence>
<evidence type="ECO:0000256" key="3">
    <source>
        <dbReference type="ARBA" id="ARBA00024226"/>
    </source>
</evidence>
<dbReference type="Gene3D" id="3.40.605.10">
    <property type="entry name" value="Aldehyde Dehydrogenase, Chain A, domain 1"/>
    <property type="match status" value="1"/>
</dbReference>
<dbReference type="InterPro" id="IPR015590">
    <property type="entry name" value="Aldehyde_DH_dom"/>
</dbReference>
<keyword evidence="2 6" id="KW-0560">Oxidoreductase</keyword>
<dbReference type="EC" id="1.2.1.3" evidence="3"/>
<dbReference type="Gene3D" id="3.40.309.10">
    <property type="entry name" value="Aldehyde Dehydrogenase, Chain A, domain 2"/>
    <property type="match status" value="1"/>
</dbReference>
<dbReference type="EMBL" id="JAGPXD010000004">
    <property type="protein sequence ID" value="KAH7358477.1"/>
    <property type="molecule type" value="Genomic_DNA"/>
</dbReference>
<dbReference type="PROSITE" id="PS00070">
    <property type="entry name" value="ALDEHYDE_DEHYDR_CYS"/>
    <property type="match status" value="1"/>
</dbReference>
<sequence>MESAQQWWEVAAARLGALVAATPFVVLQVVFSVVAVVLGFWTISSFKAAEAERPKRYTVPVPKTPAVFEVVAETSIKLPGSSAIQCYAPATGQLLGLVNPSTPASIDRALDAAHAAQAKWALTTFSERRAVLKSMLQHVLENQEQICRIACLDSGKTMVDAQLGEILVTTEKLAWTIKHGEKALSPSSRPTNFLMAYKKNKVIYEPLGVVAALVSWNYPFHNFIGPVISAIFAGNGVLVKVSENTAWSAQYFTSIARGALVAHGHDPALIQSVACWPQTASHITAHPRIAHITFIGSRDVCHKVAASAAKPLTPVVAELGGKDAAIVLDSGKSDLGRITEILLRGTFQASGQNCIGIERIIAGPIVYDILVKSLEPRVKALRLGPTADVGAMVSDASFTRLENLISSAVESGARLLAGGKRHIHPDHPKGHYFTPTLLVDVTPDMAIANEECFAPIMVLMRAPTSTAADILAIANASPFGLGGSVFGSERDPAMRPIVSGLRTGMVSVNDFAVYYAVQLPFGGVGGSGYGRFAGEEGLRGLCNAKSVCEDRLAWAGVRTAIPPPARYPVADQERGWRFARGVVKLGYEPSLGRKGAGLWDIMTNG</sequence>
<feature type="domain" description="Aldehyde dehydrogenase" evidence="8">
    <location>
        <begin position="82"/>
        <end position="547"/>
    </location>
</feature>
<dbReference type="PANTHER" id="PTHR11699">
    <property type="entry name" value="ALDEHYDE DEHYDROGENASE-RELATED"/>
    <property type="match status" value="1"/>
</dbReference>
<dbReference type="OrthoDB" id="310895at2759"/>
<dbReference type="Proteomes" id="UP000813385">
    <property type="component" value="Unassembled WGS sequence"/>
</dbReference>
<dbReference type="PROSITE" id="PS00687">
    <property type="entry name" value="ALDEHYDE_DEHYDR_GLU"/>
    <property type="match status" value="1"/>
</dbReference>
<evidence type="ECO:0000256" key="7">
    <source>
        <dbReference type="SAM" id="Phobius"/>
    </source>
</evidence>
<evidence type="ECO:0000313" key="10">
    <source>
        <dbReference type="Proteomes" id="UP000813385"/>
    </source>
</evidence>
<dbReference type="AlphaFoldDB" id="A0A8K0X366"/>
<evidence type="ECO:0000313" key="9">
    <source>
        <dbReference type="EMBL" id="KAH7358477.1"/>
    </source>
</evidence>
<keyword evidence="7" id="KW-1133">Transmembrane helix</keyword>
<dbReference type="InterPro" id="IPR029510">
    <property type="entry name" value="Ald_DH_CS_GLU"/>
</dbReference>
<evidence type="ECO:0000256" key="1">
    <source>
        <dbReference type="ARBA" id="ARBA00009986"/>
    </source>
</evidence>
<keyword evidence="7" id="KW-0812">Transmembrane</keyword>
<comment type="catalytic activity">
    <reaction evidence="4">
        <text>an aldehyde + NAD(+) + H2O = a carboxylate + NADH + 2 H(+)</text>
        <dbReference type="Rhea" id="RHEA:16185"/>
        <dbReference type="ChEBI" id="CHEBI:15377"/>
        <dbReference type="ChEBI" id="CHEBI:15378"/>
        <dbReference type="ChEBI" id="CHEBI:17478"/>
        <dbReference type="ChEBI" id="CHEBI:29067"/>
        <dbReference type="ChEBI" id="CHEBI:57540"/>
        <dbReference type="ChEBI" id="CHEBI:57945"/>
        <dbReference type="EC" id="1.2.1.3"/>
    </reaction>
</comment>
<proteinExistence type="inferred from homology"/>
<keyword evidence="10" id="KW-1185">Reference proteome</keyword>
<organism evidence="9 10">
    <name type="scientific">Plectosphaerella cucumerina</name>
    <dbReference type="NCBI Taxonomy" id="40658"/>
    <lineage>
        <taxon>Eukaryota</taxon>
        <taxon>Fungi</taxon>
        <taxon>Dikarya</taxon>
        <taxon>Ascomycota</taxon>
        <taxon>Pezizomycotina</taxon>
        <taxon>Sordariomycetes</taxon>
        <taxon>Hypocreomycetidae</taxon>
        <taxon>Glomerellales</taxon>
        <taxon>Plectosphaerellaceae</taxon>
        <taxon>Plectosphaerella</taxon>
    </lineage>
</organism>
<name>A0A8K0X366_9PEZI</name>
<dbReference type="InterPro" id="IPR016161">
    <property type="entry name" value="Ald_DH/histidinol_DH"/>
</dbReference>
<dbReference type="GO" id="GO:0004029">
    <property type="term" value="F:aldehyde dehydrogenase (NAD+) activity"/>
    <property type="evidence" value="ECO:0007669"/>
    <property type="project" value="UniProtKB-EC"/>
</dbReference>
<comment type="caution">
    <text evidence="9">The sequence shown here is derived from an EMBL/GenBank/DDBJ whole genome shotgun (WGS) entry which is preliminary data.</text>
</comment>
<feature type="active site" evidence="5">
    <location>
        <position position="318"/>
    </location>
</feature>